<proteinExistence type="predicted"/>
<feature type="region of interest" description="Disordered" evidence="1">
    <location>
        <begin position="125"/>
        <end position="154"/>
    </location>
</feature>
<reference evidence="2 3" key="1">
    <citation type="journal article" date="2015" name="Genome Biol.">
        <title>Comparative genomics of Steinernema reveals deeply conserved gene regulatory networks.</title>
        <authorList>
            <person name="Dillman A.R."/>
            <person name="Macchietto M."/>
            <person name="Porter C.F."/>
            <person name="Rogers A."/>
            <person name="Williams B."/>
            <person name="Antoshechkin I."/>
            <person name="Lee M.M."/>
            <person name="Goodwin Z."/>
            <person name="Lu X."/>
            <person name="Lewis E.E."/>
            <person name="Goodrich-Blair H."/>
            <person name="Stock S.P."/>
            <person name="Adams B.J."/>
            <person name="Sternberg P.W."/>
            <person name="Mortazavi A."/>
        </authorList>
    </citation>
    <scope>NUCLEOTIDE SEQUENCE [LARGE SCALE GENOMIC DNA]</scope>
    <source>
        <strain evidence="2 3">ALL</strain>
    </source>
</reference>
<dbReference type="AlphaFoldDB" id="A0A4U5PBI8"/>
<protein>
    <submittedName>
        <fullName evidence="2">Uncharacterized protein</fullName>
    </submittedName>
</protein>
<organism evidence="2 3">
    <name type="scientific">Steinernema carpocapsae</name>
    <name type="common">Entomopathogenic nematode</name>
    <dbReference type="NCBI Taxonomy" id="34508"/>
    <lineage>
        <taxon>Eukaryota</taxon>
        <taxon>Metazoa</taxon>
        <taxon>Ecdysozoa</taxon>
        <taxon>Nematoda</taxon>
        <taxon>Chromadorea</taxon>
        <taxon>Rhabditida</taxon>
        <taxon>Tylenchina</taxon>
        <taxon>Panagrolaimomorpha</taxon>
        <taxon>Strongyloidoidea</taxon>
        <taxon>Steinernematidae</taxon>
        <taxon>Steinernema</taxon>
    </lineage>
</organism>
<name>A0A4U5PBI8_STECR</name>
<reference evidence="2 3" key="2">
    <citation type="journal article" date="2019" name="G3 (Bethesda)">
        <title>Hybrid Assembly of the Genome of the Entomopathogenic Nematode Steinernema carpocapsae Identifies the X-Chromosome.</title>
        <authorList>
            <person name="Serra L."/>
            <person name="Macchietto M."/>
            <person name="Macias-Munoz A."/>
            <person name="McGill C.J."/>
            <person name="Rodriguez I.M."/>
            <person name="Rodriguez B."/>
            <person name="Murad R."/>
            <person name="Mortazavi A."/>
        </authorList>
    </citation>
    <scope>NUCLEOTIDE SEQUENCE [LARGE SCALE GENOMIC DNA]</scope>
    <source>
        <strain evidence="2 3">ALL</strain>
    </source>
</reference>
<dbReference type="Proteomes" id="UP000298663">
    <property type="component" value="Unassembled WGS sequence"/>
</dbReference>
<comment type="caution">
    <text evidence="2">The sequence shown here is derived from an EMBL/GenBank/DDBJ whole genome shotgun (WGS) entry which is preliminary data.</text>
</comment>
<keyword evidence="3" id="KW-1185">Reference proteome</keyword>
<dbReference type="EMBL" id="AZBU02000002">
    <property type="protein sequence ID" value="TKR93737.1"/>
    <property type="molecule type" value="Genomic_DNA"/>
</dbReference>
<feature type="region of interest" description="Disordered" evidence="1">
    <location>
        <begin position="76"/>
        <end position="109"/>
    </location>
</feature>
<gene>
    <name evidence="2" type="ORF">L596_008141</name>
</gene>
<evidence type="ECO:0000313" key="3">
    <source>
        <dbReference type="Proteomes" id="UP000298663"/>
    </source>
</evidence>
<feature type="compositionally biased region" description="Polar residues" evidence="1">
    <location>
        <begin position="76"/>
        <end position="101"/>
    </location>
</feature>
<sequence length="154" mass="16905">MKSFLDFFSAFRCGSWAVLQIALQIVKGNATFQKRLGSRNDFPAQQPLQIVKGSECSPLNPSRALTECVTILGETNSNCGSPNGSGDSTESSIQNLQNSANLPAHPHRSEWTSMVDRMSSRCRSARLPTSSFGGRTLRRLSKRRDSLAAKPLKF</sequence>
<accession>A0A4U5PBI8</accession>
<evidence type="ECO:0000256" key="1">
    <source>
        <dbReference type="SAM" id="MobiDB-lite"/>
    </source>
</evidence>
<evidence type="ECO:0000313" key="2">
    <source>
        <dbReference type="EMBL" id="TKR93737.1"/>
    </source>
</evidence>